<name>A0A8X7VUS8_BRACI</name>
<organism evidence="2 3">
    <name type="scientific">Brassica carinata</name>
    <name type="common">Ethiopian mustard</name>
    <name type="synonym">Abyssinian cabbage</name>
    <dbReference type="NCBI Taxonomy" id="52824"/>
    <lineage>
        <taxon>Eukaryota</taxon>
        <taxon>Viridiplantae</taxon>
        <taxon>Streptophyta</taxon>
        <taxon>Embryophyta</taxon>
        <taxon>Tracheophyta</taxon>
        <taxon>Spermatophyta</taxon>
        <taxon>Magnoliopsida</taxon>
        <taxon>eudicotyledons</taxon>
        <taxon>Gunneridae</taxon>
        <taxon>Pentapetalae</taxon>
        <taxon>rosids</taxon>
        <taxon>malvids</taxon>
        <taxon>Brassicales</taxon>
        <taxon>Brassicaceae</taxon>
        <taxon>Brassiceae</taxon>
        <taxon>Brassica</taxon>
    </lineage>
</organism>
<dbReference type="AlphaFoldDB" id="A0A8X7VUS8"/>
<protein>
    <submittedName>
        <fullName evidence="2">Uncharacterized protein</fullName>
    </submittedName>
</protein>
<evidence type="ECO:0000256" key="1">
    <source>
        <dbReference type="SAM" id="MobiDB-lite"/>
    </source>
</evidence>
<accession>A0A8X7VUS8</accession>
<comment type="caution">
    <text evidence="2">The sequence shown here is derived from an EMBL/GenBank/DDBJ whole genome shotgun (WGS) entry which is preliminary data.</text>
</comment>
<keyword evidence="3" id="KW-1185">Reference proteome</keyword>
<feature type="compositionally biased region" description="Basic and acidic residues" evidence="1">
    <location>
        <begin position="1"/>
        <end position="11"/>
    </location>
</feature>
<dbReference type="Proteomes" id="UP000886595">
    <property type="component" value="Unassembled WGS sequence"/>
</dbReference>
<feature type="compositionally biased region" description="Basic residues" evidence="1">
    <location>
        <begin position="145"/>
        <end position="157"/>
    </location>
</feature>
<evidence type="ECO:0000313" key="2">
    <source>
        <dbReference type="EMBL" id="KAG2317899.1"/>
    </source>
</evidence>
<feature type="compositionally biased region" description="Basic and acidic residues" evidence="1">
    <location>
        <begin position="99"/>
        <end position="108"/>
    </location>
</feature>
<dbReference type="EMBL" id="JAAMPC010000004">
    <property type="protein sequence ID" value="KAG2317899.1"/>
    <property type="molecule type" value="Genomic_DNA"/>
</dbReference>
<gene>
    <name evidence="2" type="ORF">Bca52824_021021</name>
</gene>
<feature type="region of interest" description="Disordered" evidence="1">
    <location>
        <begin position="92"/>
        <end position="157"/>
    </location>
</feature>
<proteinExistence type="predicted"/>
<feature type="region of interest" description="Disordered" evidence="1">
    <location>
        <begin position="36"/>
        <end position="56"/>
    </location>
</feature>
<feature type="region of interest" description="Disordered" evidence="1">
    <location>
        <begin position="1"/>
        <end position="22"/>
    </location>
</feature>
<reference evidence="2 3" key="1">
    <citation type="submission" date="2020-02" db="EMBL/GenBank/DDBJ databases">
        <authorList>
            <person name="Ma Q."/>
            <person name="Huang Y."/>
            <person name="Song X."/>
            <person name="Pei D."/>
        </authorList>
    </citation>
    <scope>NUCLEOTIDE SEQUENCE [LARGE SCALE GENOMIC DNA]</scope>
    <source>
        <strain evidence="2">Sxm20200214</strain>
        <tissue evidence="2">Leaf</tissue>
    </source>
</reference>
<evidence type="ECO:0000313" key="3">
    <source>
        <dbReference type="Proteomes" id="UP000886595"/>
    </source>
</evidence>
<sequence length="157" mass="19103">MRIEIHTDTCHSETPPTYITGEDANHHWFRRDTPVPAVTSPNYSTKAPMNEELHREQPRDLIQSRLIHHLYRRNFLHRRANIEIRDLIRKRSHHIHQSHRSENMESQKRNRRRKRMYCTTQRQKPTVRLKRQGTTPGSKPVDHRKQMRRRKQRNTLA</sequence>